<dbReference type="Proteomes" id="UP000245647">
    <property type="component" value="Unassembled WGS sequence"/>
</dbReference>
<proteinExistence type="predicted"/>
<comment type="caution">
    <text evidence="3">The sequence shown here is derived from an EMBL/GenBank/DDBJ whole genome shotgun (WGS) entry which is preliminary data.</text>
</comment>
<dbReference type="EMBL" id="QEAS01000012">
    <property type="protein sequence ID" value="PWG79793.1"/>
    <property type="molecule type" value="Genomic_DNA"/>
</dbReference>
<evidence type="ECO:0000259" key="2">
    <source>
        <dbReference type="Pfam" id="PF16173"/>
    </source>
</evidence>
<name>A0A2U2PEJ6_9SPHI</name>
<dbReference type="InterPro" id="IPR032379">
    <property type="entry name" value="DUF4874"/>
</dbReference>
<protein>
    <recommendedName>
        <fullName evidence="5">DUF4832 domain-containing protein</fullName>
    </recommendedName>
</protein>
<gene>
    <name evidence="3" type="ORF">DDR33_15390</name>
</gene>
<feature type="domain" description="DUF4832" evidence="1">
    <location>
        <begin position="269"/>
        <end position="473"/>
    </location>
</feature>
<evidence type="ECO:0000313" key="3">
    <source>
        <dbReference type="EMBL" id="PWG79793.1"/>
    </source>
</evidence>
<reference evidence="3 4" key="1">
    <citation type="submission" date="2018-04" db="EMBL/GenBank/DDBJ databases">
        <title>Pedobacter chongqingensis sp. nov., isolated from a rottenly hemp rope.</title>
        <authorList>
            <person name="Cai Y."/>
        </authorList>
    </citation>
    <scope>NUCLEOTIDE SEQUENCE [LARGE SCALE GENOMIC DNA]</scope>
    <source>
        <strain evidence="3 4">FJ4-8</strain>
    </source>
</reference>
<dbReference type="AlphaFoldDB" id="A0A2U2PEJ6"/>
<evidence type="ECO:0000259" key="1">
    <source>
        <dbReference type="Pfam" id="PF16116"/>
    </source>
</evidence>
<sequence>MRQNISSSSLFRSRRSVREKVNLFRIRVIIKQWAMRRKSEKLIYLLLLLPVGLVFFFMSCGKKKAEGAPDTSAEINYSPSLDIFPNPERGFIHTYIVKSGGTPLSSAQLGLLRKENISMVLRVFYLDSFKDKPIDEAGLSLIQADLQKIRDAGLKAILRFAYTDEITGTDAPYDIIEQHLNQLKPIFEQNKDVISFVQAGFIGAWGEWHSSSNGLATTDNERKVLFKLLEVLPSEIMVQVRTPGQKQAIFNTASPVDQSIAYSADKKARVGHHNDCFMSGGSNYGTYSNVTAEKTYISNDALYIPTGGETCPPEGGYDPSCPEGRNEMKLLKWTYLNLDYYQPTLNAWKSSGCFDEFHRNLGYRLVLLKSKLLGQAVAGQDYSVSISMTNTGYAPLYNYKVTSLVLKNTATQNVYSFELPVDIRQCKPSGTFNIDQPVKLAGVSAGNYDLYLKIADKADNLKNRAEYCVRLANTGVWTEDGGMNKLMQQIKVSAQ</sequence>
<keyword evidence="4" id="KW-1185">Reference proteome</keyword>
<dbReference type="Pfam" id="PF16116">
    <property type="entry name" value="DUF4832"/>
    <property type="match status" value="1"/>
</dbReference>
<dbReference type="Pfam" id="PF16173">
    <property type="entry name" value="DUF4874"/>
    <property type="match status" value="1"/>
</dbReference>
<evidence type="ECO:0000313" key="4">
    <source>
        <dbReference type="Proteomes" id="UP000245647"/>
    </source>
</evidence>
<organism evidence="3 4">
    <name type="scientific">Pararcticibacter amylolyticus</name>
    <dbReference type="NCBI Taxonomy" id="2173175"/>
    <lineage>
        <taxon>Bacteria</taxon>
        <taxon>Pseudomonadati</taxon>
        <taxon>Bacteroidota</taxon>
        <taxon>Sphingobacteriia</taxon>
        <taxon>Sphingobacteriales</taxon>
        <taxon>Sphingobacteriaceae</taxon>
        <taxon>Pararcticibacter</taxon>
    </lineage>
</organism>
<feature type="domain" description="DUF4874" evidence="2">
    <location>
        <begin position="86"/>
        <end position="243"/>
    </location>
</feature>
<evidence type="ECO:0008006" key="5">
    <source>
        <dbReference type="Google" id="ProtNLM"/>
    </source>
</evidence>
<accession>A0A2U2PEJ6</accession>
<dbReference type="InterPro" id="IPR032267">
    <property type="entry name" value="DUF4832"/>
</dbReference>